<evidence type="ECO:0008006" key="4">
    <source>
        <dbReference type="Google" id="ProtNLM"/>
    </source>
</evidence>
<evidence type="ECO:0000313" key="3">
    <source>
        <dbReference type="Proteomes" id="UP000800096"/>
    </source>
</evidence>
<feature type="compositionally biased region" description="Pro residues" evidence="1">
    <location>
        <begin position="149"/>
        <end position="163"/>
    </location>
</feature>
<accession>A0A6A5QHN8</accession>
<dbReference type="Proteomes" id="UP000800096">
    <property type="component" value="Unassembled WGS sequence"/>
</dbReference>
<name>A0A6A5QHN8_AMPQU</name>
<evidence type="ECO:0000256" key="1">
    <source>
        <dbReference type="SAM" id="MobiDB-lite"/>
    </source>
</evidence>
<dbReference type="AlphaFoldDB" id="A0A6A5QHN8"/>
<organism evidence="2 3">
    <name type="scientific">Ampelomyces quisqualis</name>
    <name type="common">Powdery mildew agent</name>
    <dbReference type="NCBI Taxonomy" id="50730"/>
    <lineage>
        <taxon>Eukaryota</taxon>
        <taxon>Fungi</taxon>
        <taxon>Dikarya</taxon>
        <taxon>Ascomycota</taxon>
        <taxon>Pezizomycotina</taxon>
        <taxon>Dothideomycetes</taxon>
        <taxon>Pleosporomycetidae</taxon>
        <taxon>Pleosporales</taxon>
        <taxon>Pleosporineae</taxon>
        <taxon>Phaeosphaeriaceae</taxon>
        <taxon>Ampelomyces</taxon>
    </lineage>
</organism>
<proteinExistence type="predicted"/>
<feature type="region of interest" description="Disordered" evidence="1">
    <location>
        <begin position="95"/>
        <end position="163"/>
    </location>
</feature>
<gene>
    <name evidence="2" type="ORF">BDU57DRAFT_291319</name>
</gene>
<protein>
    <recommendedName>
        <fullName evidence="4">RRM domain-containing protein</fullName>
    </recommendedName>
</protein>
<keyword evidence="3" id="KW-1185">Reference proteome</keyword>
<dbReference type="OrthoDB" id="5367448at2759"/>
<feature type="region of interest" description="Disordered" evidence="1">
    <location>
        <begin position="257"/>
        <end position="279"/>
    </location>
</feature>
<reference evidence="2" key="1">
    <citation type="journal article" date="2020" name="Stud. Mycol.">
        <title>101 Dothideomycetes genomes: a test case for predicting lifestyles and emergence of pathogens.</title>
        <authorList>
            <person name="Haridas S."/>
            <person name="Albert R."/>
            <person name="Binder M."/>
            <person name="Bloem J."/>
            <person name="Labutti K."/>
            <person name="Salamov A."/>
            <person name="Andreopoulos B."/>
            <person name="Baker S."/>
            <person name="Barry K."/>
            <person name="Bills G."/>
            <person name="Bluhm B."/>
            <person name="Cannon C."/>
            <person name="Castanera R."/>
            <person name="Culley D."/>
            <person name="Daum C."/>
            <person name="Ezra D."/>
            <person name="Gonzalez J."/>
            <person name="Henrissat B."/>
            <person name="Kuo A."/>
            <person name="Liang C."/>
            <person name="Lipzen A."/>
            <person name="Lutzoni F."/>
            <person name="Magnuson J."/>
            <person name="Mondo S."/>
            <person name="Nolan M."/>
            <person name="Ohm R."/>
            <person name="Pangilinan J."/>
            <person name="Park H.-J."/>
            <person name="Ramirez L."/>
            <person name="Alfaro M."/>
            <person name="Sun H."/>
            <person name="Tritt A."/>
            <person name="Yoshinaga Y."/>
            <person name="Zwiers L.-H."/>
            <person name="Turgeon B."/>
            <person name="Goodwin S."/>
            <person name="Spatafora J."/>
            <person name="Crous P."/>
            <person name="Grigoriev I."/>
        </authorList>
    </citation>
    <scope>NUCLEOTIDE SEQUENCE</scope>
    <source>
        <strain evidence="2">HMLAC05119</strain>
    </source>
</reference>
<dbReference type="CDD" id="cd00590">
    <property type="entry name" value="RRM_SF"/>
    <property type="match status" value="1"/>
</dbReference>
<evidence type="ECO:0000313" key="2">
    <source>
        <dbReference type="EMBL" id="KAF1914328.1"/>
    </source>
</evidence>
<sequence>MSIRRASSQLLAGRSVHLRIVPRPANLSESREIFRVLQQFGELSMFKNLKYEYHNPADNIALAIFRDANSAQKALNASPIRFALEKVVKDPIQNFNEEPEHASEDDEEDDTKDAASMYDPGTPTKTGLDEILRPPILSSRTRPSAIPSRVPPAEPPMPFDPPAPLPHAPAPETRTKWFQVTVDRSRAVHQDYVERQPFWKQFDPLKSMAQEDLAKQVPHIGLSDISKRPLHQHRTPIWVLKQMSEYVDKRMPSLKGMVEDSEGEMKYRERKGIAGRPEF</sequence>
<feature type="compositionally biased region" description="Basic and acidic residues" evidence="1">
    <location>
        <begin position="263"/>
        <end position="279"/>
    </location>
</feature>
<dbReference type="EMBL" id="ML979137">
    <property type="protein sequence ID" value="KAF1914328.1"/>
    <property type="molecule type" value="Genomic_DNA"/>
</dbReference>